<keyword evidence="3" id="KW-0378">Hydrolase</keyword>
<evidence type="ECO:0000256" key="3">
    <source>
        <dbReference type="ARBA" id="ARBA00022801"/>
    </source>
</evidence>
<reference evidence="6 7" key="1">
    <citation type="submission" date="2018-08" db="EMBL/GenBank/DDBJ databases">
        <title>Genomic investigation of the strawberry pathogen Phytophthora fragariae indicates pathogenicity is determined by transcriptional variation in three key races.</title>
        <authorList>
            <person name="Adams T.M."/>
            <person name="Armitage A.D."/>
            <person name="Sobczyk M.K."/>
            <person name="Bates H.J."/>
            <person name="Dunwell J.M."/>
            <person name="Nellist C.F."/>
            <person name="Harrison R.J."/>
        </authorList>
    </citation>
    <scope>NUCLEOTIDE SEQUENCE [LARGE SCALE GENOMIC DNA]</scope>
    <source>
        <strain evidence="6 7">BC-1</strain>
    </source>
</reference>
<organism evidence="6 7">
    <name type="scientific">Phytophthora fragariae</name>
    <dbReference type="NCBI Taxonomy" id="53985"/>
    <lineage>
        <taxon>Eukaryota</taxon>
        <taxon>Sar</taxon>
        <taxon>Stramenopiles</taxon>
        <taxon>Oomycota</taxon>
        <taxon>Peronosporomycetes</taxon>
        <taxon>Peronosporales</taxon>
        <taxon>Peronosporaceae</taxon>
        <taxon>Phytophthora</taxon>
    </lineage>
</organism>
<dbReference type="GO" id="GO:0006508">
    <property type="term" value="P:proteolysis"/>
    <property type="evidence" value="ECO:0007669"/>
    <property type="project" value="UniProtKB-KW"/>
</dbReference>
<dbReference type="PROSITE" id="PS50600">
    <property type="entry name" value="ULP_PROTEASE"/>
    <property type="match status" value="1"/>
</dbReference>
<name>A0A6A3WGC7_9STRA</name>
<evidence type="ECO:0000256" key="4">
    <source>
        <dbReference type="SAM" id="MobiDB-lite"/>
    </source>
</evidence>
<feature type="region of interest" description="Disordered" evidence="4">
    <location>
        <begin position="768"/>
        <end position="806"/>
    </location>
</feature>
<comment type="caution">
    <text evidence="6">The sequence shown here is derived from an EMBL/GenBank/DDBJ whole genome shotgun (WGS) entry which is preliminary data.</text>
</comment>
<feature type="compositionally biased region" description="Basic and acidic residues" evidence="4">
    <location>
        <begin position="773"/>
        <end position="788"/>
    </location>
</feature>
<dbReference type="Gene3D" id="3.40.395.10">
    <property type="entry name" value="Adenoviral Proteinase, Chain A"/>
    <property type="match status" value="1"/>
</dbReference>
<evidence type="ECO:0000313" key="7">
    <source>
        <dbReference type="Proteomes" id="UP000440367"/>
    </source>
</evidence>
<comment type="similarity">
    <text evidence="1">Belongs to the peptidase C48 family.</text>
</comment>
<feature type="domain" description="Ubiquitin-like protease family profile" evidence="5">
    <location>
        <begin position="524"/>
        <end position="684"/>
    </location>
</feature>
<evidence type="ECO:0000256" key="2">
    <source>
        <dbReference type="ARBA" id="ARBA00022670"/>
    </source>
</evidence>
<evidence type="ECO:0000259" key="5">
    <source>
        <dbReference type="PROSITE" id="PS50600"/>
    </source>
</evidence>
<dbReference type="InterPro" id="IPR038765">
    <property type="entry name" value="Papain-like_cys_pep_sf"/>
</dbReference>
<dbReference type="GO" id="GO:0008234">
    <property type="term" value="F:cysteine-type peptidase activity"/>
    <property type="evidence" value="ECO:0007669"/>
    <property type="project" value="InterPro"/>
</dbReference>
<evidence type="ECO:0000256" key="1">
    <source>
        <dbReference type="ARBA" id="ARBA00005234"/>
    </source>
</evidence>
<protein>
    <recommendedName>
        <fullName evidence="5">Ubiquitin-like protease family profile domain-containing protein</fullName>
    </recommendedName>
</protein>
<evidence type="ECO:0000313" key="6">
    <source>
        <dbReference type="EMBL" id="KAE9181764.1"/>
    </source>
</evidence>
<dbReference type="EMBL" id="QXGD01003001">
    <property type="protein sequence ID" value="KAE9181764.1"/>
    <property type="molecule type" value="Genomic_DNA"/>
</dbReference>
<gene>
    <name evidence="6" type="ORF">PF002_g27180</name>
</gene>
<feature type="region of interest" description="Disordered" evidence="4">
    <location>
        <begin position="250"/>
        <end position="270"/>
    </location>
</feature>
<dbReference type="SUPFAM" id="SSF54001">
    <property type="entry name" value="Cysteine proteinases"/>
    <property type="match status" value="1"/>
</dbReference>
<dbReference type="AlphaFoldDB" id="A0A6A3WGC7"/>
<dbReference type="Proteomes" id="UP000440367">
    <property type="component" value="Unassembled WGS sequence"/>
</dbReference>
<dbReference type="InterPro" id="IPR003653">
    <property type="entry name" value="Peptidase_C48_C"/>
</dbReference>
<proteinExistence type="inferred from homology"/>
<keyword evidence="2" id="KW-0645">Protease</keyword>
<sequence length="857" mass="96721">MFTTEMARVGQVFDPVHHTTVELTRLAQMVSRYAFDVVKEQYDIATNADTYYEVRDEGNQLYVVASASTTCKVDTSTWTSYCMLGVTQKLPCRHLLYLRRRLNLSALIPFGYIDDRWRFNSTAMLDRFLGSDYEVSGYSESNFIKDQAPLGTTQKYKDSLVQAKRIAESISQFGGRQFQQSQRILDTIACAFTEGRLDDLDVAVAQLRSGQSGNYELTEATYRDAQSAEPAESDLETQSTAVTVQEAAPTCPEAPVADGGTNSDTPFSEVNIDSEPDVVILDDHSDEDEVPATLQSVQPKSKPVHLWSVHRGLKAAGRPKITAKQRKFARRKKMTEMKKMCMERQRAEPIADDSIHALAEAVYGDLLTSREWSSSLSKFKIVEGLPTVAEQPGLCIAVPAANPGKWRENAQICRVVLPSEWVAKIISMLDEYKSDYYGHMKVVLRDEEILLKFEVGRDTLYPKLTGDYIRTMDIWHKLWATFRWLESTITWVRTIDLHAAKPSSVFADAADYNVDDVCTCLQYANLQDEEELVLLRFAMKRELEDVCITAALDVICSEVDARPDSLPTRTFTPQLMAMDDDAARVAWLESNDIVKDATNHIVGAVLLGGDHWCALCISLERWTYTVMDPRNDKKSIDLLDELFKNVFNPLLNQDKRWKRVVNRDYQQMDGVSCGIWVLAFIESYLYQSYDAPGDVDYLRHCDAAYRAREKERDVIVNKNRTLASTLPVPPAIDEPERIQGRIENYKSHLKKCTYYKAFVRAQASSPSGAAISERSEESNASSRPREDGMSSWSAENRQRRGDDFFPGSSRDAACARLQRTLVEFQAAAGWASLPLPHAVSLSARSVSAHYSELVRQT</sequence>
<dbReference type="Pfam" id="PF02902">
    <property type="entry name" value="Peptidase_C48"/>
    <property type="match status" value="1"/>
</dbReference>
<accession>A0A6A3WGC7</accession>